<dbReference type="InterPro" id="IPR036249">
    <property type="entry name" value="Thioredoxin-like_sf"/>
</dbReference>
<dbReference type="InterPro" id="IPR036282">
    <property type="entry name" value="Glutathione-S-Trfase_C_sf"/>
</dbReference>
<evidence type="ECO:0000256" key="1">
    <source>
        <dbReference type="ARBA" id="ARBA00011067"/>
    </source>
</evidence>
<dbReference type="InterPro" id="IPR040079">
    <property type="entry name" value="Glutathione_S-Trfase"/>
</dbReference>
<evidence type="ECO:0000313" key="6">
    <source>
        <dbReference type="Proteomes" id="UP001607302"/>
    </source>
</evidence>
<dbReference type="AlphaFoldDB" id="A0ABD2A7P0"/>
<dbReference type="GO" id="GO:0045174">
    <property type="term" value="F:glutathione dehydrogenase (ascorbate) activity"/>
    <property type="evidence" value="ECO:0007669"/>
    <property type="project" value="UniProtKB-ARBA"/>
</dbReference>
<name>A0ABD2A7P0_VESSQ</name>
<evidence type="ECO:0000259" key="3">
    <source>
        <dbReference type="PROSITE" id="PS50404"/>
    </source>
</evidence>
<dbReference type="InterPro" id="IPR005442">
    <property type="entry name" value="GST_omega"/>
</dbReference>
<dbReference type="PROSITE" id="PS50404">
    <property type="entry name" value="GST_NTER"/>
    <property type="match status" value="1"/>
</dbReference>
<protein>
    <submittedName>
        <fullName evidence="5">Pyrimidodiazepine synthase</fullName>
    </submittedName>
</protein>
<dbReference type="InterPro" id="IPR004045">
    <property type="entry name" value="Glutathione_S-Trfase_N"/>
</dbReference>
<dbReference type="SUPFAM" id="SSF52833">
    <property type="entry name" value="Thioredoxin-like"/>
    <property type="match status" value="1"/>
</dbReference>
<evidence type="ECO:0000259" key="4">
    <source>
        <dbReference type="PROSITE" id="PS50405"/>
    </source>
</evidence>
<dbReference type="InterPro" id="IPR050983">
    <property type="entry name" value="GST_Omega/HSP26"/>
</dbReference>
<accession>A0ABD2A7P0</accession>
<dbReference type="FunFam" id="1.20.1050.10:FF:000009">
    <property type="entry name" value="Glutathione S-transferase omega-1"/>
    <property type="match status" value="1"/>
</dbReference>
<reference evidence="5 6" key="1">
    <citation type="journal article" date="2024" name="Ann. Entomol. Soc. Am.">
        <title>Genomic analyses of the southern and eastern yellowjacket wasps (Hymenoptera: Vespidae) reveal evolutionary signatures of social life.</title>
        <authorList>
            <person name="Catto M.A."/>
            <person name="Caine P.B."/>
            <person name="Orr S.E."/>
            <person name="Hunt B.G."/>
            <person name="Goodisman M.A.D."/>
        </authorList>
    </citation>
    <scope>NUCLEOTIDE SEQUENCE [LARGE SCALE GENOMIC DNA]</scope>
    <source>
        <strain evidence="5">233</strain>
        <tissue evidence="5">Head and thorax</tissue>
    </source>
</reference>
<sequence>MSTKHLSTGSVAPPIVPGKIRLYSMRFCPYAQRIHLVLDAKKIPYDVVYINLTQKPEWFLEKNPSGKVPCIELEGGEVLYESLIIAEYLDEAYPQNKLCPLSPFAKAKDKLLIERFNGVITNMYKLYAGTSVDRDLYNEALSSLEFFDRELVKRRTPFFGGTSPGMLDLMIWPWCERADIIRILRGDEFIISRERFLRLFEWRNAMKEDSAIKKSYLDAEIHSKYVRSRLAGIPQYDLLFNL</sequence>
<comment type="caution">
    <text evidence="5">The sequence shown here is derived from an EMBL/GenBank/DDBJ whole genome shotgun (WGS) entry which is preliminary data.</text>
</comment>
<keyword evidence="2" id="KW-0560">Oxidoreductase</keyword>
<dbReference type="Proteomes" id="UP001607302">
    <property type="component" value="Unassembled WGS sequence"/>
</dbReference>
<dbReference type="EMBL" id="JAUDFV010000154">
    <property type="protein sequence ID" value="KAL2716377.1"/>
    <property type="molecule type" value="Genomic_DNA"/>
</dbReference>
<evidence type="ECO:0000313" key="5">
    <source>
        <dbReference type="EMBL" id="KAL2716377.1"/>
    </source>
</evidence>
<dbReference type="SFLD" id="SFLDG00358">
    <property type="entry name" value="Main_(cytGST)"/>
    <property type="match status" value="1"/>
</dbReference>
<proteinExistence type="inferred from homology"/>
<dbReference type="GO" id="GO:0004364">
    <property type="term" value="F:glutathione transferase activity"/>
    <property type="evidence" value="ECO:0007669"/>
    <property type="project" value="UniProtKB-ARBA"/>
</dbReference>
<dbReference type="PANTHER" id="PTHR43968:SF6">
    <property type="entry name" value="GLUTATHIONE S-TRANSFERASE OMEGA"/>
    <property type="match status" value="1"/>
</dbReference>
<dbReference type="CDD" id="cd03055">
    <property type="entry name" value="GST_N_Omega"/>
    <property type="match status" value="1"/>
</dbReference>
<organism evidence="5 6">
    <name type="scientific">Vespula squamosa</name>
    <name type="common">Southern yellow jacket</name>
    <name type="synonym">Wasp</name>
    <dbReference type="NCBI Taxonomy" id="30214"/>
    <lineage>
        <taxon>Eukaryota</taxon>
        <taxon>Metazoa</taxon>
        <taxon>Ecdysozoa</taxon>
        <taxon>Arthropoda</taxon>
        <taxon>Hexapoda</taxon>
        <taxon>Insecta</taxon>
        <taxon>Pterygota</taxon>
        <taxon>Neoptera</taxon>
        <taxon>Endopterygota</taxon>
        <taxon>Hymenoptera</taxon>
        <taxon>Apocrita</taxon>
        <taxon>Aculeata</taxon>
        <taxon>Vespoidea</taxon>
        <taxon>Vespidae</taxon>
        <taxon>Vespinae</taxon>
        <taxon>Vespula</taxon>
    </lineage>
</organism>
<comment type="similarity">
    <text evidence="1">Belongs to the GST superfamily. Omega family.</text>
</comment>
<dbReference type="PANTHER" id="PTHR43968">
    <property type="match status" value="1"/>
</dbReference>
<keyword evidence="6" id="KW-1185">Reference proteome</keyword>
<evidence type="ECO:0000256" key="2">
    <source>
        <dbReference type="ARBA" id="ARBA00023002"/>
    </source>
</evidence>
<dbReference type="PRINTS" id="PR01625">
    <property type="entry name" value="GSTRNSFRASEO"/>
</dbReference>
<dbReference type="SFLD" id="SFLDS00019">
    <property type="entry name" value="Glutathione_Transferase_(cytos"/>
    <property type="match status" value="1"/>
</dbReference>
<dbReference type="Gene3D" id="1.20.1050.10">
    <property type="match status" value="1"/>
</dbReference>
<dbReference type="FunFam" id="3.40.30.10:FF:000123">
    <property type="entry name" value="Glutathione transferase o1"/>
    <property type="match status" value="1"/>
</dbReference>
<dbReference type="PROSITE" id="PS51354">
    <property type="entry name" value="GLUTAREDOXIN_2"/>
    <property type="match status" value="1"/>
</dbReference>
<feature type="domain" description="GST N-terminal" evidence="3">
    <location>
        <begin position="18"/>
        <end position="97"/>
    </location>
</feature>
<dbReference type="CDD" id="cd03184">
    <property type="entry name" value="GST_C_Omega"/>
    <property type="match status" value="1"/>
</dbReference>
<dbReference type="SUPFAM" id="SSF47616">
    <property type="entry name" value="GST C-terminal domain-like"/>
    <property type="match status" value="1"/>
</dbReference>
<dbReference type="Pfam" id="PF13410">
    <property type="entry name" value="GST_C_2"/>
    <property type="match status" value="1"/>
</dbReference>
<dbReference type="PROSITE" id="PS50405">
    <property type="entry name" value="GST_CTER"/>
    <property type="match status" value="1"/>
</dbReference>
<feature type="domain" description="GST C-terminal" evidence="4">
    <location>
        <begin position="102"/>
        <end position="225"/>
    </location>
</feature>
<dbReference type="InterPro" id="IPR010987">
    <property type="entry name" value="Glutathione-S-Trfase_C-like"/>
</dbReference>
<dbReference type="Pfam" id="PF13417">
    <property type="entry name" value="GST_N_3"/>
    <property type="match status" value="1"/>
</dbReference>
<dbReference type="Gene3D" id="3.40.30.10">
    <property type="entry name" value="Glutaredoxin"/>
    <property type="match status" value="1"/>
</dbReference>
<gene>
    <name evidence="5" type="ORF">V1478_014053</name>
</gene>